<accession>H2YWN6</accession>
<name>H2YWN6_CIOSA</name>
<evidence type="ECO:0000313" key="1">
    <source>
        <dbReference type="Ensembl" id="ENSCSAVP00000009747.1"/>
    </source>
</evidence>
<dbReference type="Ensembl" id="ENSCSAVT00000009865.1">
    <property type="protein sequence ID" value="ENSCSAVP00000009747.1"/>
    <property type="gene ID" value="ENSCSAVG00000005718.1"/>
</dbReference>
<evidence type="ECO:0000313" key="2">
    <source>
        <dbReference type="Proteomes" id="UP000007875"/>
    </source>
</evidence>
<dbReference type="InParanoid" id="H2YWN6"/>
<evidence type="ECO:0008006" key="3">
    <source>
        <dbReference type="Google" id="ProtNLM"/>
    </source>
</evidence>
<keyword evidence="2" id="KW-1185">Reference proteome</keyword>
<proteinExistence type="predicted"/>
<dbReference type="HOGENOM" id="CLU_2579915_0_0_1"/>
<dbReference type="AlphaFoldDB" id="H2YWN6"/>
<sequence>MTTKDVNCGQQNGVFYFNQSLKECSESTESTGNQTTVKYTMRLLGSRVGFPSATGTLRLSCIYNLSVLVTSGKQQQFIQII</sequence>
<dbReference type="Proteomes" id="UP000007875">
    <property type="component" value="Unassembled WGS sequence"/>
</dbReference>
<reference evidence="1" key="3">
    <citation type="submission" date="2025-09" db="UniProtKB">
        <authorList>
            <consortium name="Ensembl"/>
        </authorList>
    </citation>
    <scope>IDENTIFICATION</scope>
</reference>
<protein>
    <recommendedName>
        <fullName evidence="3">ZP domain-containing protein</fullName>
    </recommendedName>
</protein>
<reference evidence="1" key="2">
    <citation type="submission" date="2025-08" db="UniProtKB">
        <authorList>
            <consortium name="Ensembl"/>
        </authorList>
    </citation>
    <scope>IDENTIFICATION</scope>
</reference>
<reference evidence="2" key="1">
    <citation type="submission" date="2003-08" db="EMBL/GenBank/DDBJ databases">
        <authorList>
            <person name="Birren B."/>
            <person name="Nusbaum C."/>
            <person name="Abebe A."/>
            <person name="Abouelleil A."/>
            <person name="Adekoya E."/>
            <person name="Ait-zahra M."/>
            <person name="Allen N."/>
            <person name="Allen T."/>
            <person name="An P."/>
            <person name="Anderson M."/>
            <person name="Anderson S."/>
            <person name="Arachchi H."/>
            <person name="Armbruster J."/>
            <person name="Bachantsang P."/>
            <person name="Baldwin J."/>
            <person name="Barry A."/>
            <person name="Bayul T."/>
            <person name="Blitshsteyn B."/>
            <person name="Bloom T."/>
            <person name="Blye J."/>
            <person name="Boguslavskiy L."/>
            <person name="Borowsky M."/>
            <person name="Boukhgalter B."/>
            <person name="Brunache A."/>
            <person name="Butler J."/>
            <person name="Calixte N."/>
            <person name="Calvo S."/>
            <person name="Camarata J."/>
            <person name="Campo K."/>
            <person name="Chang J."/>
            <person name="Cheshatsang Y."/>
            <person name="Citroen M."/>
            <person name="Collymore A."/>
            <person name="Considine T."/>
            <person name="Cook A."/>
            <person name="Cooke P."/>
            <person name="Corum B."/>
            <person name="Cuomo C."/>
            <person name="David R."/>
            <person name="Dawoe T."/>
            <person name="Degray S."/>
            <person name="Dodge S."/>
            <person name="Dooley K."/>
            <person name="Dorje P."/>
            <person name="Dorjee K."/>
            <person name="Dorris L."/>
            <person name="Duffey N."/>
            <person name="Dupes A."/>
            <person name="Elkins T."/>
            <person name="Engels R."/>
            <person name="Erickson J."/>
            <person name="Farina A."/>
            <person name="Faro S."/>
            <person name="Ferreira P."/>
            <person name="Fischer H."/>
            <person name="Fitzgerald M."/>
            <person name="Foley K."/>
            <person name="Gage D."/>
            <person name="Galagan J."/>
            <person name="Gearin G."/>
            <person name="Gnerre S."/>
            <person name="Gnirke A."/>
            <person name="Goyette A."/>
            <person name="Graham J."/>
            <person name="Grandbois E."/>
            <person name="Gyaltsen K."/>
            <person name="Hafez N."/>
            <person name="Hagopian D."/>
            <person name="Hagos B."/>
            <person name="Hall J."/>
            <person name="Hatcher B."/>
            <person name="Heller A."/>
            <person name="Higgins H."/>
            <person name="Honan T."/>
            <person name="Horn A."/>
            <person name="Houde N."/>
            <person name="Hughes L."/>
            <person name="Hulme W."/>
            <person name="Husby E."/>
            <person name="Iliev I."/>
            <person name="Jaffe D."/>
            <person name="Jones C."/>
            <person name="Kamal M."/>
            <person name="Kamat A."/>
            <person name="Kamvysselis M."/>
            <person name="Karlsson E."/>
            <person name="Kells C."/>
            <person name="Kieu A."/>
            <person name="Kisner P."/>
            <person name="Kodira C."/>
            <person name="Kulbokas E."/>
            <person name="Labutti K."/>
            <person name="Lama D."/>
            <person name="Landers T."/>
            <person name="Leger J."/>
            <person name="Levine S."/>
            <person name="Lewis D."/>
            <person name="Lewis T."/>
            <person name="Lindblad-toh K."/>
            <person name="Liu X."/>
            <person name="Lokyitsang T."/>
            <person name="Lokyitsang Y."/>
            <person name="Lucien O."/>
            <person name="Lui A."/>
            <person name="Ma L.J."/>
            <person name="Mabbitt R."/>
            <person name="Macdonald J."/>
            <person name="Maclean C."/>
            <person name="Major J."/>
            <person name="Manning J."/>
            <person name="Marabella R."/>
            <person name="Maru K."/>
            <person name="Matthews C."/>
            <person name="Mauceli E."/>
            <person name="Mccarthy M."/>
            <person name="Mcdonough S."/>
            <person name="Mcghee T."/>
            <person name="Meldrim J."/>
            <person name="Meneus L."/>
            <person name="Mesirov J."/>
            <person name="Mihalev A."/>
            <person name="Mihova T."/>
            <person name="Mikkelsen T."/>
            <person name="Mlenga V."/>
            <person name="Moru K."/>
            <person name="Mozes J."/>
            <person name="Mulrain L."/>
            <person name="Munson G."/>
            <person name="Naylor J."/>
            <person name="Newes C."/>
            <person name="Nguyen C."/>
            <person name="Nguyen N."/>
            <person name="Nguyen T."/>
            <person name="Nicol R."/>
            <person name="Nielsen C."/>
            <person name="Nizzari M."/>
            <person name="Norbu C."/>
            <person name="Norbu N."/>
            <person name="O'donnell P."/>
            <person name="Okoawo O."/>
            <person name="O'leary S."/>
            <person name="Omotosho B."/>
            <person name="O'neill K."/>
            <person name="Osman S."/>
            <person name="Parker S."/>
            <person name="Perrin D."/>
            <person name="Phunkhang P."/>
            <person name="Piqani B."/>
            <person name="Purcell S."/>
            <person name="Rachupka T."/>
            <person name="Ramasamy U."/>
            <person name="Rameau R."/>
            <person name="Ray V."/>
            <person name="Raymond C."/>
            <person name="Retta R."/>
            <person name="Richardson S."/>
            <person name="Rise C."/>
            <person name="Rodriguez J."/>
            <person name="Rogers J."/>
            <person name="Rogov P."/>
            <person name="Rutman M."/>
            <person name="Schupbach R."/>
            <person name="Seaman C."/>
            <person name="Settipalli S."/>
            <person name="Sharpe T."/>
            <person name="Sheridan J."/>
            <person name="Sherpa N."/>
            <person name="Shi J."/>
            <person name="Smirnov S."/>
            <person name="Smith C."/>
            <person name="Sougnez C."/>
            <person name="Spencer B."/>
            <person name="Stalker J."/>
            <person name="Stange-thomann N."/>
            <person name="Stavropoulos S."/>
            <person name="Stetson K."/>
            <person name="Stone C."/>
            <person name="Stone S."/>
            <person name="Stubbs M."/>
            <person name="Talamas J."/>
            <person name="Tchuinga P."/>
            <person name="Tenzing P."/>
            <person name="Tesfaye S."/>
            <person name="Theodore J."/>
            <person name="Thoulutsang Y."/>
            <person name="Topham K."/>
            <person name="Towey S."/>
            <person name="Tsamla T."/>
            <person name="Tsomo N."/>
            <person name="Vallee D."/>
            <person name="Vassiliev H."/>
            <person name="Venkataraman V."/>
            <person name="Vinson J."/>
            <person name="Vo A."/>
            <person name="Wade C."/>
            <person name="Wang S."/>
            <person name="Wangchuk T."/>
            <person name="Wangdi T."/>
            <person name="Whittaker C."/>
            <person name="Wilkinson J."/>
            <person name="Wu Y."/>
            <person name="Wyman D."/>
            <person name="Yadav S."/>
            <person name="Yang S."/>
            <person name="Yang X."/>
            <person name="Yeager S."/>
            <person name="Yee E."/>
            <person name="Young G."/>
            <person name="Zainoun J."/>
            <person name="Zembeck L."/>
            <person name="Zimmer A."/>
            <person name="Zody M."/>
            <person name="Lander E."/>
        </authorList>
    </citation>
    <scope>NUCLEOTIDE SEQUENCE [LARGE SCALE GENOMIC DNA]</scope>
</reference>
<organism evidence="1 2">
    <name type="scientific">Ciona savignyi</name>
    <name type="common">Pacific transparent sea squirt</name>
    <dbReference type="NCBI Taxonomy" id="51511"/>
    <lineage>
        <taxon>Eukaryota</taxon>
        <taxon>Metazoa</taxon>
        <taxon>Chordata</taxon>
        <taxon>Tunicata</taxon>
        <taxon>Ascidiacea</taxon>
        <taxon>Phlebobranchia</taxon>
        <taxon>Cionidae</taxon>
        <taxon>Ciona</taxon>
    </lineage>
</organism>